<feature type="transmembrane region" description="Helical" evidence="1">
    <location>
        <begin position="53"/>
        <end position="73"/>
    </location>
</feature>
<protein>
    <recommendedName>
        <fullName evidence="2">Distal membrane-arm assembly complex protein 1-like domain-containing protein</fullName>
    </recommendedName>
</protein>
<dbReference type="OMA" id="NDCMACR"/>
<proteinExistence type="predicted"/>
<name>R7S0V3_PUNST</name>
<accession>R7S0V3</accession>
<feature type="transmembrane region" description="Helical" evidence="1">
    <location>
        <begin position="23"/>
        <end position="41"/>
    </location>
</feature>
<keyword evidence="1" id="KW-1133">Transmembrane helix</keyword>
<keyword evidence="1" id="KW-0812">Transmembrane</keyword>
<keyword evidence="1" id="KW-0472">Membrane</keyword>
<dbReference type="Pfam" id="PF15055">
    <property type="entry name" value="DMAC1_Dmo2"/>
    <property type="match status" value="1"/>
</dbReference>
<dbReference type="EMBL" id="JH687557">
    <property type="protein sequence ID" value="EIN04015.1"/>
    <property type="molecule type" value="Genomic_DNA"/>
</dbReference>
<sequence length="76" mass="7768">MSATGPPASTEPLEDRPHPQQCLACRVIGTAALGGVGLYALQMSRASAPGSPLGKRIVGGVGFGFLIASYLRWAQG</sequence>
<organism evidence="3 4">
    <name type="scientific">Punctularia strigosozonata (strain HHB-11173)</name>
    <name type="common">White-rot fungus</name>
    <dbReference type="NCBI Taxonomy" id="741275"/>
    <lineage>
        <taxon>Eukaryota</taxon>
        <taxon>Fungi</taxon>
        <taxon>Dikarya</taxon>
        <taxon>Basidiomycota</taxon>
        <taxon>Agaricomycotina</taxon>
        <taxon>Agaricomycetes</taxon>
        <taxon>Corticiales</taxon>
        <taxon>Punctulariaceae</taxon>
        <taxon>Punctularia</taxon>
    </lineage>
</organism>
<dbReference type="AlphaFoldDB" id="R7S0V3"/>
<evidence type="ECO:0000259" key="2">
    <source>
        <dbReference type="Pfam" id="PF15055"/>
    </source>
</evidence>
<evidence type="ECO:0000313" key="4">
    <source>
        <dbReference type="Proteomes" id="UP000054196"/>
    </source>
</evidence>
<dbReference type="HOGENOM" id="CLU_186274_0_0_1"/>
<dbReference type="Proteomes" id="UP000054196">
    <property type="component" value="Unassembled WGS sequence"/>
</dbReference>
<gene>
    <name evidence="3" type="ORF">PUNSTDRAFT_139057</name>
</gene>
<dbReference type="InterPro" id="IPR028036">
    <property type="entry name" value="DMAC1-like_dom"/>
</dbReference>
<evidence type="ECO:0000256" key="1">
    <source>
        <dbReference type="SAM" id="Phobius"/>
    </source>
</evidence>
<feature type="domain" description="Distal membrane-arm assembly complex protein 1-like" evidence="2">
    <location>
        <begin position="22"/>
        <end position="67"/>
    </location>
</feature>
<dbReference type="GeneID" id="18880225"/>
<dbReference type="RefSeq" id="XP_007388804.1">
    <property type="nucleotide sequence ID" value="XM_007388742.1"/>
</dbReference>
<dbReference type="OrthoDB" id="6604875at2759"/>
<reference evidence="4" key="1">
    <citation type="journal article" date="2012" name="Science">
        <title>The Paleozoic origin of enzymatic lignin decomposition reconstructed from 31 fungal genomes.</title>
        <authorList>
            <person name="Floudas D."/>
            <person name="Binder M."/>
            <person name="Riley R."/>
            <person name="Barry K."/>
            <person name="Blanchette R.A."/>
            <person name="Henrissat B."/>
            <person name="Martinez A.T."/>
            <person name="Otillar R."/>
            <person name="Spatafora J.W."/>
            <person name="Yadav J.S."/>
            <person name="Aerts A."/>
            <person name="Benoit I."/>
            <person name="Boyd A."/>
            <person name="Carlson A."/>
            <person name="Copeland A."/>
            <person name="Coutinho P.M."/>
            <person name="de Vries R.P."/>
            <person name="Ferreira P."/>
            <person name="Findley K."/>
            <person name="Foster B."/>
            <person name="Gaskell J."/>
            <person name="Glotzer D."/>
            <person name="Gorecki P."/>
            <person name="Heitman J."/>
            <person name="Hesse C."/>
            <person name="Hori C."/>
            <person name="Igarashi K."/>
            <person name="Jurgens J.A."/>
            <person name="Kallen N."/>
            <person name="Kersten P."/>
            <person name="Kohler A."/>
            <person name="Kuees U."/>
            <person name="Kumar T.K.A."/>
            <person name="Kuo A."/>
            <person name="LaButti K."/>
            <person name="Larrondo L.F."/>
            <person name="Lindquist E."/>
            <person name="Ling A."/>
            <person name="Lombard V."/>
            <person name="Lucas S."/>
            <person name="Lundell T."/>
            <person name="Martin R."/>
            <person name="McLaughlin D.J."/>
            <person name="Morgenstern I."/>
            <person name="Morin E."/>
            <person name="Murat C."/>
            <person name="Nagy L.G."/>
            <person name="Nolan M."/>
            <person name="Ohm R.A."/>
            <person name="Patyshakuliyeva A."/>
            <person name="Rokas A."/>
            <person name="Ruiz-Duenas F.J."/>
            <person name="Sabat G."/>
            <person name="Salamov A."/>
            <person name="Samejima M."/>
            <person name="Schmutz J."/>
            <person name="Slot J.C."/>
            <person name="St John F."/>
            <person name="Stenlid J."/>
            <person name="Sun H."/>
            <person name="Sun S."/>
            <person name="Syed K."/>
            <person name="Tsang A."/>
            <person name="Wiebenga A."/>
            <person name="Young D."/>
            <person name="Pisabarro A."/>
            <person name="Eastwood D.C."/>
            <person name="Martin F."/>
            <person name="Cullen D."/>
            <person name="Grigoriev I.V."/>
            <person name="Hibbett D.S."/>
        </authorList>
    </citation>
    <scope>NUCLEOTIDE SEQUENCE [LARGE SCALE GENOMIC DNA]</scope>
    <source>
        <strain evidence="4">HHB-11173 SS5</strain>
    </source>
</reference>
<dbReference type="eggNOG" id="ENOG502R18G">
    <property type="taxonomic scope" value="Eukaryota"/>
</dbReference>
<evidence type="ECO:0000313" key="3">
    <source>
        <dbReference type="EMBL" id="EIN04015.1"/>
    </source>
</evidence>
<keyword evidence="4" id="KW-1185">Reference proteome</keyword>
<dbReference type="KEGG" id="psq:PUNSTDRAFT_139057"/>